<comment type="caution">
    <text evidence="2">The sequence shown here is derived from an EMBL/GenBank/DDBJ whole genome shotgun (WGS) entry which is preliminary data.</text>
</comment>
<name>A0ABU6WMK0_9FABA</name>
<accession>A0ABU6WMK0</accession>
<evidence type="ECO:0000313" key="2">
    <source>
        <dbReference type="EMBL" id="MED6187065.1"/>
    </source>
</evidence>
<reference evidence="2 3" key="1">
    <citation type="journal article" date="2023" name="Plants (Basel)">
        <title>Bridging the Gap: Combining Genomics and Transcriptomics Approaches to Understand Stylosanthes scabra, an Orphan Legume from the Brazilian Caatinga.</title>
        <authorList>
            <person name="Ferreira-Neto J.R.C."/>
            <person name="da Silva M.D."/>
            <person name="Binneck E."/>
            <person name="de Melo N.F."/>
            <person name="da Silva R.H."/>
            <person name="de Melo A.L.T.M."/>
            <person name="Pandolfi V."/>
            <person name="Bustamante F.O."/>
            <person name="Brasileiro-Vidal A.C."/>
            <person name="Benko-Iseppon A.M."/>
        </authorList>
    </citation>
    <scope>NUCLEOTIDE SEQUENCE [LARGE SCALE GENOMIC DNA]</scope>
    <source>
        <tissue evidence="2">Leaves</tissue>
    </source>
</reference>
<dbReference type="EMBL" id="JASCZI010182114">
    <property type="protein sequence ID" value="MED6187065.1"/>
    <property type="molecule type" value="Genomic_DNA"/>
</dbReference>
<evidence type="ECO:0000256" key="1">
    <source>
        <dbReference type="SAM" id="MobiDB-lite"/>
    </source>
</evidence>
<keyword evidence="3" id="KW-1185">Reference proteome</keyword>
<proteinExistence type="predicted"/>
<feature type="region of interest" description="Disordered" evidence="1">
    <location>
        <begin position="1"/>
        <end position="56"/>
    </location>
</feature>
<sequence length="129" mass="14264">MRVPDGAADDGEDDAVLRGSHRCLSPPLTREDRDATERRKKYLRHRSRPPPPSQVSGLRCLPPFCVFGGSISLNIPWFCPNHLRCPATGVLAAAAVKRPLQPPQEGERNNKTELRSAHYRCGVLTSKAL</sequence>
<dbReference type="Proteomes" id="UP001341840">
    <property type="component" value="Unassembled WGS sequence"/>
</dbReference>
<protein>
    <submittedName>
        <fullName evidence="2">Uncharacterized protein</fullName>
    </submittedName>
</protein>
<gene>
    <name evidence="2" type="ORF">PIB30_072851</name>
</gene>
<feature type="compositionally biased region" description="Basic residues" evidence="1">
    <location>
        <begin position="38"/>
        <end position="48"/>
    </location>
</feature>
<evidence type="ECO:0000313" key="3">
    <source>
        <dbReference type="Proteomes" id="UP001341840"/>
    </source>
</evidence>
<organism evidence="2 3">
    <name type="scientific">Stylosanthes scabra</name>
    <dbReference type="NCBI Taxonomy" id="79078"/>
    <lineage>
        <taxon>Eukaryota</taxon>
        <taxon>Viridiplantae</taxon>
        <taxon>Streptophyta</taxon>
        <taxon>Embryophyta</taxon>
        <taxon>Tracheophyta</taxon>
        <taxon>Spermatophyta</taxon>
        <taxon>Magnoliopsida</taxon>
        <taxon>eudicotyledons</taxon>
        <taxon>Gunneridae</taxon>
        <taxon>Pentapetalae</taxon>
        <taxon>rosids</taxon>
        <taxon>fabids</taxon>
        <taxon>Fabales</taxon>
        <taxon>Fabaceae</taxon>
        <taxon>Papilionoideae</taxon>
        <taxon>50 kb inversion clade</taxon>
        <taxon>dalbergioids sensu lato</taxon>
        <taxon>Dalbergieae</taxon>
        <taxon>Pterocarpus clade</taxon>
        <taxon>Stylosanthes</taxon>
    </lineage>
</organism>